<evidence type="ECO:0000313" key="3">
    <source>
        <dbReference type="Proteomes" id="UP001241072"/>
    </source>
</evidence>
<feature type="domain" description="SGNH hydrolase-type esterase" evidence="1">
    <location>
        <begin position="176"/>
        <end position="356"/>
    </location>
</feature>
<proteinExistence type="predicted"/>
<dbReference type="RefSeq" id="WP_305003875.1">
    <property type="nucleotide sequence ID" value="NZ_JAUQUB010000005.1"/>
</dbReference>
<organism evidence="2 3">
    <name type="scientific">Antiquaquibacter soli</name>
    <dbReference type="NCBI Taxonomy" id="3064523"/>
    <lineage>
        <taxon>Bacteria</taxon>
        <taxon>Bacillati</taxon>
        <taxon>Actinomycetota</taxon>
        <taxon>Actinomycetes</taxon>
        <taxon>Micrococcales</taxon>
        <taxon>Microbacteriaceae</taxon>
        <taxon>Antiquaquibacter</taxon>
    </lineage>
</organism>
<protein>
    <submittedName>
        <fullName evidence="2">SGNH/GDSL hydrolase family protein</fullName>
    </submittedName>
</protein>
<dbReference type="Gene3D" id="3.40.50.1110">
    <property type="entry name" value="SGNH hydrolase"/>
    <property type="match status" value="1"/>
</dbReference>
<dbReference type="Proteomes" id="UP001241072">
    <property type="component" value="Unassembled WGS sequence"/>
</dbReference>
<dbReference type="InterPro" id="IPR013830">
    <property type="entry name" value="SGNH_hydro"/>
</dbReference>
<reference evidence="2 3" key="1">
    <citation type="submission" date="2023-07" db="EMBL/GenBank/DDBJ databases">
        <title>Protaetiibacter sp. nov WY-16 isolated from soil.</title>
        <authorList>
            <person name="Liu B."/>
            <person name="Wan Y."/>
        </authorList>
    </citation>
    <scope>NUCLEOTIDE SEQUENCE [LARGE SCALE GENOMIC DNA]</scope>
    <source>
        <strain evidence="2 3">WY-16</strain>
    </source>
</reference>
<comment type="caution">
    <text evidence="2">The sequence shown here is derived from an EMBL/GenBank/DDBJ whole genome shotgun (WGS) entry which is preliminary data.</text>
</comment>
<evidence type="ECO:0000313" key="2">
    <source>
        <dbReference type="EMBL" id="MDO7883448.1"/>
    </source>
</evidence>
<dbReference type="InterPro" id="IPR036514">
    <property type="entry name" value="SGNH_hydro_sf"/>
</dbReference>
<keyword evidence="2" id="KW-0378">Hydrolase</keyword>
<gene>
    <name evidence="2" type="ORF">Q5716_14540</name>
</gene>
<sequence>MDAVRYREVFPSRAVEVVGALDLPVSGAGRVRPRRLPAWTRSQMPSENFDFVVSMTSGVRIVTRTAATVIELVADFVSIAPPGIEPAPVVLELVVEGVPRARRVVRVDHSTLVDPERYAVRRQGEPAAVRFSGLEPGEKTVELWLPHTCAVDLLEIRSDAPLRTAERSRPRWVHHGSSISQGGEASAPTRTWPVVAARLAGVDVLNLGFSGNAVGDPFVARTIRDLPADAISLEIGINVVNGDLMRRRAFEPVMHGFLDTIRDGHPDAPLLLIGPIPCPSVESLPGPTVIRGGMAASAGDPRQLAEGAMSLSVVRDALAAVLRNRRDDALHYLDGRALLRPAEVSDLDDGLHPNARALVRMGQRFARTAFAEGGPLAPRLARSASR</sequence>
<dbReference type="Pfam" id="PF13472">
    <property type="entry name" value="Lipase_GDSL_2"/>
    <property type="match status" value="1"/>
</dbReference>
<name>A0ABT9BSR9_9MICO</name>
<keyword evidence="3" id="KW-1185">Reference proteome</keyword>
<dbReference type="Gene3D" id="2.60.120.260">
    <property type="entry name" value="Galactose-binding domain-like"/>
    <property type="match status" value="1"/>
</dbReference>
<dbReference type="EMBL" id="JAUQUB010000005">
    <property type="protein sequence ID" value="MDO7883448.1"/>
    <property type="molecule type" value="Genomic_DNA"/>
</dbReference>
<dbReference type="GO" id="GO:0016787">
    <property type="term" value="F:hydrolase activity"/>
    <property type="evidence" value="ECO:0007669"/>
    <property type="project" value="UniProtKB-KW"/>
</dbReference>
<accession>A0ABT9BSR9</accession>
<evidence type="ECO:0000259" key="1">
    <source>
        <dbReference type="Pfam" id="PF13472"/>
    </source>
</evidence>
<dbReference type="SUPFAM" id="SSF52266">
    <property type="entry name" value="SGNH hydrolase"/>
    <property type="match status" value="1"/>
</dbReference>